<keyword evidence="3" id="KW-1185">Reference proteome</keyword>
<dbReference type="EMBL" id="VFIA01000001">
    <property type="protein sequence ID" value="MBC3789703.1"/>
    <property type="molecule type" value="Genomic_DNA"/>
</dbReference>
<evidence type="ECO:0000313" key="3">
    <source>
        <dbReference type="Proteomes" id="UP000700732"/>
    </source>
</evidence>
<reference evidence="2 3" key="1">
    <citation type="submission" date="2019-06" db="EMBL/GenBank/DDBJ databases">
        <title>Spirosoma utsteinense sp. nov. isolated from Antarctic ice-free soils.</title>
        <authorList>
            <person name="Tahon G."/>
        </authorList>
    </citation>
    <scope>NUCLEOTIDE SEQUENCE [LARGE SCALE GENOMIC DNA]</scope>
    <source>
        <strain evidence="2 3">LMG 31447</strain>
    </source>
</reference>
<dbReference type="SUPFAM" id="SSF103515">
    <property type="entry name" value="Autotransporter"/>
    <property type="match status" value="1"/>
</dbReference>
<feature type="signal peptide" evidence="1">
    <location>
        <begin position="1"/>
        <end position="19"/>
    </location>
</feature>
<dbReference type="Gene3D" id="2.40.160.20">
    <property type="match status" value="1"/>
</dbReference>
<evidence type="ECO:0008006" key="4">
    <source>
        <dbReference type="Google" id="ProtNLM"/>
    </source>
</evidence>
<dbReference type="InterPro" id="IPR036709">
    <property type="entry name" value="Autotransporte_beta_dom_sf"/>
</dbReference>
<protein>
    <recommendedName>
        <fullName evidence="4">Outer membrane protein beta-barrel domain-containing protein</fullName>
    </recommendedName>
</protein>
<sequence length="221" mass="24683">MFKKLYVALFCLSATVAFSQRTFSISATASPTLVRTNHNRTYLYPDSDGQVVEPVFLAGTVNTIGFTAGLGAHYTYAPGWSVATGIWYSQTARQQARLAAAGEGTTTLRSRTLRVPLLLNYQLTTRRFAPYFSLGLWLDFPLNARVIVDRIDEPTQRLRLKTDTGPIFQPLLGVGGRYQPARRWALIVQPVWSYNLGRFGGARTYNSSYEVNILAQITYAL</sequence>
<name>A0ABR6W0P0_9BACT</name>
<evidence type="ECO:0000313" key="2">
    <source>
        <dbReference type="EMBL" id="MBC3789703.1"/>
    </source>
</evidence>
<dbReference type="Proteomes" id="UP000700732">
    <property type="component" value="Unassembled WGS sequence"/>
</dbReference>
<comment type="caution">
    <text evidence="2">The sequence shown here is derived from an EMBL/GenBank/DDBJ whole genome shotgun (WGS) entry which is preliminary data.</text>
</comment>
<accession>A0ABR6W0P0</accession>
<evidence type="ECO:0000256" key="1">
    <source>
        <dbReference type="SAM" id="SignalP"/>
    </source>
</evidence>
<organism evidence="2 3">
    <name type="scientific">Spirosoma utsteinense</name>
    <dbReference type="NCBI Taxonomy" id="2585773"/>
    <lineage>
        <taxon>Bacteria</taxon>
        <taxon>Pseudomonadati</taxon>
        <taxon>Bacteroidota</taxon>
        <taxon>Cytophagia</taxon>
        <taxon>Cytophagales</taxon>
        <taxon>Cytophagaceae</taxon>
        <taxon>Spirosoma</taxon>
    </lineage>
</organism>
<proteinExistence type="predicted"/>
<feature type="chain" id="PRO_5045124593" description="Outer membrane protein beta-barrel domain-containing protein" evidence="1">
    <location>
        <begin position="20"/>
        <end position="221"/>
    </location>
</feature>
<gene>
    <name evidence="2" type="ORF">FH603_185</name>
</gene>
<dbReference type="RefSeq" id="WP_186735095.1">
    <property type="nucleotide sequence ID" value="NZ_VFIA01000001.1"/>
</dbReference>
<keyword evidence="1" id="KW-0732">Signal</keyword>